<keyword evidence="2 9" id="KW-0813">Transport</keyword>
<dbReference type="GO" id="GO:0043953">
    <property type="term" value="P:protein transport by the Tat complex"/>
    <property type="evidence" value="ECO:0007669"/>
    <property type="project" value="UniProtKB-UniRule"/>
</dbReference>
<dbReference type="Gene3D" id="1.20.5.3310">
    <property type="match status" value="1"/>
</dbReference>
<evidence type="ECO:0000313" key="12">
    <source>
        <dbReference type="EMBL" id="EMG37661.1"/>
    </source>
</evidence>
<dbReference type="Pfam" id="PF02416">
    <property type="entry name" value="TatA_B_E"/>
    <property type="match status" value="1"/>
</dbReference>
<gene>
    <name evidence="12" type="ORF">PCS_01603</name>
</gene>
<evidence type="ECO:0000256" key="1">
    <source>
        <dbReference type="ARBA" id="ARBA00004167"/>
    </source>
</evidence>
<evidence type="ECO:0000256" key="10">
    <source>
        <dbReference type="SAM" id="MobiDB-lite"/>
    </source>
</evidence>
<evidence type="ECO:0000256" key="2">
    <source>
        <dbReference type="ARBA" id="ARBA00022448"/>
    </source>
</evidence>
<evidence type="ECO:0000256" key="7">
    <source>
        <dbReference type="ARBA" id="ARBA00023010"/>
    </source>
</evidence>
<comment type="caution">
    <text evidence="12">The sequence shown here is derived from an EMBL/GenBank/DDBJ whole genome shotgun (WGS) entry which is preliminary data.</text>
</comment>
<organism evidence="12 13">
    <name type="scientific">Desulfocurvibacter africanus PCS</name>
    <dbReference type="NCBI Taxonomy" id="1262666"/>
    <lineage>
        <taxon>Bacteria</taxon>
        <taxon>Pseudomonadati</taxon>
        <taxon>Thermodesulfobacteriota</taxon>
        <taxon>Desulfovibrionia</taxon>
        <taxon>Desulfovibrionales</taxon>
        <taxon>Desulfovibrionaceae</taxon>
        <taxon>Desulfocurvibacter</taxon>
    </lineage>
</organism>
<feature type="compositionally biased region" description="Basic and acidic residues" evidence="10">
    <location>
        <begin position="46"/>
        <end position="88"/>
    </location>
</feature>
<name>M5Q1K8_DESAF</name>
<evidence type="ECO:0000256" key="11">
    <source>
        <dbReference type="SAM" id="Phobius"/>
    </source>
</evidence>
<evidence type="ECO:0000256" key="5">
    <source>
        <dbReference type="ARBA" id="ARBA00022927"/>
    </source>
</evidence>
<dbReference type="GO" id="GO:0008320">
    <property type="term" value="F:protein transmembrane transporter activity"/>
    <property type="evidence" value="ECO:0007669"/>
    <property type="project" value="UniProtKB-UniRule"/>
</dbReference>
<keyword evidence="8 9" id="KW-0472">Membrane</keyword>
<dbReference type="InterPro" id="IPR003369">
    <property type="entry name" value="TatA/B/E"/>
</dbReference>
<dbReference type="PANTHER" id="PTHR33162">
    <property type="entry name" value="SEC-INDEPENDENT PROTEIN TRANSLOCASE PROTEIN TATA, CHLOROPLASTIC"/>
    <property type="match status" value="1"/>
</dbReference>
<sequence length="151" mass="16017">MFGIGTTELLIIILVALVVLGPSKLPEIMKTVGKGFAEFKRLSTDVKSTLDAEVSRAERDERRKEKELAEKKAKAREESAKKAEKDEASLGEQEGKAGQADLSKPVDDAAPTRPEAQSGPVVDVQSSGPVAETVSKTPTSADKDKPGGDKA</sequence>
<evidence type="ECO:0000256" key="8">
    <source>
        <dbReference type="ARBA" id="ARBA00023136"/>
    </source>
</evidence>
<dbReference type="PATRIC" id="fig|1262666.3.peg.1625"/>
<dbReference type="NCBIfam" id="TIGR01410">
    <property type="entry name" value="tatB"/>
    <property type="match status" value="1"/>
</dbReference>
<comment type="similarity">
    <text evidence="9">Belongs to the TatB family.</text>
</comment>
<keyword evidence="6 9" id="KW-1133">Transmembrane helix</keyword>
<dbReference type="Proteomes" id="UP000011922">
    <property type="component" value="Unassembled WGS sequence"/>
</dbReference>
<evidence type="ECO:0000313" key="13">
    <source>
        <dbReference type="Proteomes" id="UP000011922"/>
    </source>
</evidence>
<dbReference type="EMBL" id="AOSV01000016">
    <property type="protein sequence ID" value="EMG37661.1"/>
    <property type="molecule type" value="Genomic_DNA"/>
</dbReference>
<keyword evidence="3 9" id="KW-1003">Cell membrane</keyword>
<evidence type="ECO:0000256" key="3">
    <source>
        <dbReference type="ARBA" id="ARBA00022475"/>
    </source>
</evidence>
<dbReference type="HAMAP" id="MF_00237">
    <property type="entry name" value="TatB"/>
    <property type="match status" value="1"/>
</dbReference>
<feature type="compositionally biased region" description="Polar residues" evidence="10">
    <location>
        <begin position="124"/>
        <end position="140"/>
    </location>
</feature>
<protein>
    <recommendedName>
        <fullName evidence="9">Sec-independent protein translocase protein TatB homolog</fullName>
    </recommendedName>
</protein>
<dbReference type="AlphaFoldDB" id="M5Q1K8"/>
<evidence type="ECO:0000256" key="9">
    <source>
        <dbReference type="HAMAP-Rule" id="MF_00237"/>
    </source>
</evidence>
<feature type="transmembrane region" description="Helical" evidence="11">
    <location>
        <begin position="6"/>
        <end position="25"/>
    </location>
</feature>
<dbReference type="PRINTS" id="PR01506">
    <property type="entry name" value="TATBPROTEIN"/>
</dbReference>
<proteinExistence type="inferred from homology"/>
<comment type="subcellular location">
    <subcellularLocation>
        <location evidence="9">Cell membrane</location>
        <topology evidence="9">Single-pass membrane protein</topology>
    </subcellularLocation>
    <subcellularLocation>
        <location evidence="1">Membrane</location>
        <topology evidence="1">Single-pass membrane protein</topology>
    </subcellularLocation>
</comment>
<accession>M5Q1K8</accession>
<keyword evidence="7 9" id="KW-0811">Translocation</keyword>
<keyword evidence="5 9" id="KW-0653">Protein transport</keyword>
<dbReference type="PANTHER" id="PTHR33162:SF1">
    <property type="entry name" value="SEC-INDEPENDENT PROTEIN TRANSLOCASE PROTEIN TATA, CHLOROPLASTIC"/>
    <property type="match status" value="1"/>
</dbReference>
<reference evidence="12 13" key="1">
    <citation type="journal article" date="2013" name="Genome Announc.">
        <title>Draft Genome Sequence for Desulfovibrio africanus Strain PCS.</title>
        <authorList>
            <person name="Brown S.D."/>
            <person name="Utturkar S.M."/>
            <person name="Arkin A.P."/>
            <person name="Deutschbauer A.M."/>
            <person name="Elias D.A."/>
            <person name="Hazen T.C."/>
            <person name="Chakraborty R."/>
        </authorList>
    </citation>
    <scope>NUCLEOTIDE SEQUENCE [LARGE SCALE GENOMIC DNA]</scope>
    <source>
        <strain evidence="12 13">PCS</strain>
    </source>
</reference>
<feature type="compositionally biased region" description="Basic and acidic residues" evidence="10">
    <location>
        <begin position="141"/>
        <end position="151"/>
    </location>
</feature>
<dbReference type="OrthoDB" id="9810561at2"/>
<feature type="region of interest" description="Disordered" evidence="10">
    <location>
        <begin position="46"/>
        <end position="151"/>
    </location>
</feature>
<evidence type="ECO:0000256" key="4">
    <source>
        <dbReference type="ARBA" id="ARBA00022692"/>
    </source>
</evidence>
<dbReference type="RefSeq" id="WP_005985893.1">
    <property type="nucleotide sequence ID" value="NZ_AOSV01000016.1"/>
</dbReference>
<dbReference type="InterPro" id="IPR018448">
    <property type="entry name" value="TatB"/>
</dbReference>
<evidence type="ECO:0000256" key="6">
    <source>
        <dbReference type="ARBA" id="ARBA00022989"/>
    </source>
</evidence>
<dbReference type="GO" id="GO:0033281">
    <property type="term" value="C:TAT protein transport complex"/>
    <property type="evidence" value="ECO:0007669"/>
    <property type="project" value="UniProtKB-UniRule"/>
</dbReference>
<keyword evidence="4 9" id="KW-0812">Transmembrane</keyword>